<accession>A0ABU5R2X6</accession>
<comment type="similarity">
    <text evidence="1">Belongs to the peptidase S33 family.</text>
</comment>
<evidence type="ECO:0000313" key="7">
    <source>
        <dbReference type="Proteomes" id="UP001304298"/>
    </source>
</evidence>
<evidence type="ECO:0000256" key="3">
    <source>
        <dbReference type="ARBA" id="ARBA00022801"/>
    </source>
</evidence>
<protein>
    <submittedName>
        <fullName evidence="6">Alpha/beta hydrolase</fullName>
    </submittedName>
</protein>
<dbReference type="GO" id="GO:0016787">
    <property type="term" value="F:hydrolase activity"/>
    <property type="evidence" value="ECO:0007669"/>
    <property type="project" value="UniProtKB-KW"/>
</dbReference>
<keyword evidence="3 6" id="KW-0378">Hydrolase</keyword>
<evidence type="ECO:0000256" key="4">
    <source>
        <dbReference type="SAM" id="SignalP"/>
    </source>
</evidence>
<organism evidence="6 7">
    <name type="scientific">Amycolatopsis heterodermiae</name>
    <dbReference type="NCBI Taxonomy" id="3110235"/>
    <lineage>
        <taxon>Bacteria</taxon>
        <taxon>Bacillati</taxon>
        <taxon>Actinomycetota</taxon>
        <taxon>Actinomycetes</taxon>
        <taxon>Pseudonocardiales</taxon>
        <taxon>Pseudonocardiaceae</taxon>
        <taxon>Amycolatopsis</taxon>
    </lineage>
</organism>
<evidence type="ECO:0000259" key="5">
    <source>
        <dbReference type="Pfam" id="PF08386"/>
    </source>
</evidence>
<keyword evidence="7" id="KW-1185">Reference proteome</keyword>
<comment type="caution">
    <text evidence="6">The sequence shown here is derived from an EMBL/GenBank/DDBJ whole genome shotgun (WGS) entry which is preliminary data.</text>
</comment>
<gene>
    <name evidence="6" type="ORF">VA596_13490</name>
</gene>
<evidence type="ECO:0000256" key="2">
    <source>
        <dbReference type="ARBA" id="ARBA00022729"/>
    </source>
</evidence>
<name>A0ABU5R2X6_9PSEU</name>
<evidence type="ECO:0000256" key="1">
    <source>
        <dbReference type="ARBA" id="ARBA00010088"/>
    </source>
</evidence>
<dbReference type="PANTHER" id="PTHR43248">
    <property type="entry name" value="2-SUCCINYL-6-HYDROXY-2,4-CYCLOHEXADIENE-1-CARBOXYLATE SYNTHASE"/>
    <property type="match status" value="1"/>
</dbReference>
<feature type="signal peptide" evidence="4">
    <location>
        <begin position="1"/>
        <end position="22"/>
    </location>
</feature>
<dbReference type="InterPro" id="IPR051601">
    <property type="entry name" value="Serine_prot/Carboxylest_S33"/>
</dbReference>
<feature type="chain" id="PRO_5046511970" evidence="4">
    <location>
        <begin position="23"/>
        <end position="467"/>
    </location>
</feature>
<dbReference type="Proteomes" id="UP001304298">
    <property type="component" value="Unassembled WGS sequence"/>
</dbReference>
<dbReference type="Gene3D" id="3.40.50.1820">
    <property type="entry name" value="alpha/beta hydrolase"/>
    <property type="match status" value="1"/>
</dbReference>
<proteinExistence type="inferred from homology"/>
<dbReference type="Pfam" id="PF08386">
    <property type="entry name" value="Abhydrolase_4"/>
    <property type="match status" value="1"/>
</dbReference>
<dbReference type="RefSeq" id="WP_323326800.1">
    <property type="nucleotide sequence ID" value="NZ_JAYFSI010000002.1"/>
</dbReference>
<dbReference type="PANTHER" id="PTHR43248:SF29">
    <property type="entry name" value="TRIPEPTIDYL AMINOPEPTIDASE"/>
    <property type="match status" value="1"/>
</dbReference>
<dbReference type="SUPFAM" id="SSF53474">
    <property type="entry name" value="alpha/beta-Hydrolases"/>
    <property type="match status" value="1"/>
</dbReference>
<dbReference type="InterPro" id="IPR029058">
    <property type="entry name" value="AB_hydrolase_fold"/>
</dbReference>
<dbReference type="EMBL" id="JAYFSI010000002">
    <property type="protein sequence ID" value="MEA5360555.1"/>
    <property type="molecule type" value="Genomic_DNA"/>
</dbReference>
<dbReference type="InterPro" id="IPR013595">
    <property type="entry name" value="Pept_S33_TAP-like_C"/>
</dbReference>
<feature type="domain" description="Peptidase S33 tripeptidyl aminopeptidase-like C-terminal" evidence="5">
    <location>
        <begin position="370"/>
        <end position="465"/>
    </location>
</feature>
<sequence>MRVFGAIVVSALLLTGTTPALADAGWSPSPVTWGACPGDPDNPVPPDGECTTLRVPLDWDRPHGPSFDLAVARHRATDPAHRIGVLLADAGGPGSWGTEFALSPGYFSPEIRARFDVVGVDLRGTGHSAFIRCEDPPGAPSDEPADQAEFAALLRYTRQANADCRASNLPVFDHADTGVNARDLDAVRRALGEQKISFHGISYGTLLGQQYAEKFGDHVRAMVLDSSIDHSVGLTRFAGDRATAADELFGQFTAWCASTASCALHGQDVRAAWERALAAADAMPLEHNWLRDWVFSDMYGPNWDDAAHLIADTAAGQSPMRAQFEANYGSIRRAVVCQDFDLRIRSFAQYSAMRAEELRRGPIMRGSPLSHGEATACLGIPGPPANPPHRLDITRAPRVLLVNARYDPATPYAWAQDIHHQAPANTTLLTYEGSGHGVYQRTACTRAAVDAYLLTATAPWRDFGCPA</sequence>
<keyword evidence="2 4" id="KW-0732">Signal</keyword>
<evidence type="ECO:0000313" key="6">
    <source>
        <dbReference type="EMBL" id="MEA5360555.1"/>
    </source>
</evidence>
<reference evidence="6 7" key="1">
    <citation type="submission" date="2023-12" db="EMBL/GenBank/DDBJ databases">
        <title>Amycolatopsis sp. V23-08.</title>
        <authorList>
            <person name="Somphong A."/>
        </authorList>
    </citation>
    <scope>NUCLEOTIDE SEQUENCE [LARGE SCALE GENOMIC DNA]</scope>
    <source>
        <strain evidence="6 7">V23-08</strain>
    </source>
</reference>